<dbReference type="VEuPathDB" id="FungiDB:HMPREF1541_01300"/>
<dbReference type="Proteomes" id="UP000030752">
    <property type="component" value="Unassembled WGS sequence"/>
</dbReference>
<dbReference type="eggNOG" id="ENOG502SM93">
    <property type="taxonomic scope" value="Eukaryota"/>
</dbReference>
<dbReference type="RefSeq" id="XP_008711822.1">
    <property type="nucleotide sequence ID" value="XM_008713600.1"/>
</dbReference>
<evidence type="ECO:0000259" key="8">
    <source>
        <dbReference type="PROSITE" id="PS50048"/>
    </source>
</evidence>
<evidence type="ECO:0000313" key="9">
    <source>
        <dbReference type="EMBL" id="ETN47110.1"/>
    </source>
</evidence>
<keyword evidence="5" id="KW-0804">Transcription</keyword>
<dbReference type="OrthoDB" id="2593732at2759"/>
<dbReference type="PROSITE" id="PS50048">
    <property type="entry name" value="ZN2_CY6_FUNGAL_2"/>
    <property type="match status" value="1"/>
</dbReference>
<evidence type="ECO:0000256" key="5">
    <source>
        <dbReference type="ARBA" id="ARBA00023163"/>
    </source>
</evidence>
<dbReference type="CDD" id="cd00067">
    <property type="entry name" value="GAL4"/>
    <property type="match status" value="1"/>
</dbReference>
<dbReference type="GeneID" id="19968639"/>
<name>W2SEQ1_CYPE1</name>
<dbReference type="GO" id="GO:0008270">
    <property type="term" value="F:zinc ion binding"/>
    <property type="evidence" value="ECO:0007669"/>
    <property type="project" value="InterPro"/>
</dbReference>
<dbReference type="SMART" id="SM00066">
    <property type="entry name" value="GAL4"/>
    <property type="match status" value="1"/>
</dbReference>
<dbReference type="PANTHER" id="PTHR36206:SF12">
    <property type="entry name" value="ASPERCRYPTIN BIOSYNTHESIS CLUSTER-SPECIFIC TRANSCRIPTION REGULATOR ATNN-RELATED"/>
    <property type="match status" value="1"/>
</dbReference>
<dbReference type="InterPro" id="IPR001138">
    <property type="entry name" value="Zn2Cys6_DnaBD"/>
</dbReference>
<keyword evidence="2" id="KW-0862">Zinc</keyword>
<evidence type="ECO:0000256" key="3">
    <source>
        <dbReference type="ARBA" id="ARBA00023015"/>
    </source>
</evidence>
<dbReference type="InterPro" id="IPR052360">
    <property type="entry name" value="Transcr_Regulatory_Proteins"/>
</dbReference>
<protein>
    <recommendedName>
        <fullName evidence="8">Zn(2)-C6 fungal-type domain-containing protein</fullName>
    </recommendedName>
</protein>
<keyword evidence="10" id="KW-1185">Reference proteome</keyword>
<dbReference type="EMBL" id="KB822711">
    <property type="protein sequence ID" value="ETN47110.1"/>
    <property type="molecule type" value="Genomic_DNA"/>
</dbReference>
<dbReference type="STRING" id="1220924.W2SEQ1"/>
<dbReference type="PROSITE" id="PS00463">
    <property type="entry name" value="ZN2_CY6_FUNGAL_1"/>
    <property type="match status" value="1"/>
</dbReference>
<keyword evidence="6" id="KW-0539">Nucleus</keyword>
<feature type="compositionally biased region" description="Polar residues" evidence="7">
    <location>
        <begin position="1"/>
        <end position="10"/>
    </location>
</feature>
<keyword evidence="3" id="KW-0805">Transcription regulation</keyword>
<keyword evidence="4" id="KW-0238">DNA-binding</keyword>
<evidence type="ECO:0000256" key="2">
    <source>
        <dbReference type="ARBA" id="ARBA00022833"/>
    </source>
</evidence>
<feature type="region of interest" description="Disordered" evidence="7">
    <location>
        <begin position="1"/>
        <end position="22"/>
    </location>
</feature>
<proteinExistence type="predicted"/>
<sequence>MRQPTSSDPSPHQRHGSTKSRGGCLTCKARRVKCDETQPQCHRCRKARLTCKGYSEPAPKVAAAGFVHYVVDVDNSLNHLPDIDQRERRALVVFHQSIGPELARSFAWALWARDIPLVAVHHDATRHAVIALSTVYEQYFLALHQAHAGISVFALEQYSKALCGTMKLTLRHSAETVEVALLNCLLFAAIENLQGHYRSAMTHMDSGLGILAEYYDAKTDTYPEVYVPRVHFRQAFVRIESQRLEMGDMGYGQAAPHLVKCVRRIPAAFQSLTQATLAMNVLVNRTLLFMQDIEASSIYLSDGEWRVALVLQRRRELLSRFEAWCHALNNMQPDNTNNVGSLALLEFYRTYLGILLRVDLRGGQVGFEALEKEFQDMVILASLFISSVSTILPGYKPPQKRIEVTVHSYEGVEHVPEPRQCPGAWLGISPDSTPVAGCDWAATLPEPRLKRPATPLLPRPGDFYKPSYSVGLSIIEPLLTVCIRCRNPRIRQQALQLLKMCNRKEGIWDSLITATVAERMIELEDSQGADAHSDGGTTRFLIANMQAFYVDSGRAVVYYAKEYIADSAALSQEEPRYQPYVQERWAF</sequence>
<accession>W2SEQ1</accession>
<dbReference type="InterPro" id="IPR036864">
    <property type="entry name" value="Zn2-C6_fun-type_DNA-bd_sf"/>
</dbReference>
<feature type="domain" description="Zn(2)-C6 fungal-type" evidence="8">
    <location>
        <begin position="23"/>
        <end position="51"/>
    </location>
</feature>
<evidence type="ECO:0000313" key="10">
    <source>
        <dbReference type="Proteomes" id="UP000030752"/>
    </source>
</evidence>
<evidence type="ECO:0000256" key="1">
    <source>
        <dbReference type="ARBA" id="ARBA00022723"/>
    </source>
</evidence>
<keyword evidence="1" id="KW-0479">Metal-binding</keyword>
<evidence type="ECO:0000256" key="4">
    <source>
        <dbReference type="ARBA" id="ARBA00023125"/>
    </source>
</evidence>
<dbReference type="AlphaFoldDB" id="W2SEQ1"/>
<dbReference type="Pfam" id="PF00172">
    <property type="entry name" value="Zn_clus"/>
    <property type="match status" value="1"/>
</dbReference>
<dbReference type="HOGENOM" id="CLU_011409_6_0_1"/>
<dbReference type="GO" id="GO:0003677">
    <property type="term" value="F:DNA binding"/>
    <property type="evidence" value="ECO:0007669"/>
    <property type="project" value="UniProtKB-KW"/>
</dbReference>
<gene>
    <name evidence="9" type="ORF">HMPREF1541_01300</name>
</gene>
<dbReference type="SUPFAM" id="SSF57701">
    <property type="entry name" value="Zn2/Cys6 DNA-binding domain"/>
    <property type="match status" value="1"/>
</dbReference>
<evidence type="ECO:0000256" key="7">
    <source>
        <dbReference type="SAM" id="MobiDB-lite"/>
    </source>
</evidence>
<organism evidence="9 10">
    <name type="scientific">Cyphellophora europaea (strain CBS 101466)</name>
    <name type="common">Phialophora europaea</name>
    <dbReference type="NCBI Taxonomy" id="1220924"/>
    <lineage>
        <taxon>Eukaryota</taxon>
        <taxon>Fungi</taxon>
        <taxon>Dikarya</taxon>
        <taxon>Ascomycota</taxon>
        <taxon>Pezizomycotina</taxon>
        <taxon>Eurotiomycetes</taxon>
        <taxon>Chaetothyriomycetidae</taxon>
        <taxon>Chaetothyriales</taxon>
        <taxon>Cyphellophoraceae</taxon>
        <taxon>Cyphellophora</taxon>
    </lineage>
</organism>
<dbReference type="InParanoid" id="W2SEQ1"/>
<dbReference type="Gene3D" id="4.10.240.10">
    <property type="entry name" value="Zn(2)-C6 fungal-type DNA-binding domain"/>
    <property type="match status" value="1"/>
</dbReference>
<dbReference type="PANTHER" id="PTHR36206">
    <property type="entry name" value="ASPERCRYPTIN BIOSYNTHESIS CLUSTER-SPECIFIC TRANSCRIPTION REGULATOR ATNN-RELATED"/>
    <property type="match status" value="1"/>
</dbReference>
<dbReference type="GO" id="GO:0000981">
    <property type="term" value="F:DNA-binding transcription factor activity, RNA polymerase II-specific"/>
    <property type="evidence" value="ECO:0007669"/>
    <property type="project" value="InterPro"/>
</dbReference>
<reference evidence="9 10" key="1">
    <citation type="submission" date="2013-03" db="EMBL/GenBank/DDBJ databases">
        <title>The Genome Sequence of Phialophora europaea CBS 101466.</title>
        <authorList>
            <consortium name="The Broad Institute Genomics Platform"/>
            <person name="Cuomo C."/>
            <person name="de Hoog S."/>
            <person name="Gorbushina A."/>
            <person name="Walker B."/>
            <person name="Young S.K."/>
            <person name="Zeng Q."/>
            <person name="Gargeya S."/>
            <person name="Fitzgerald M."/>
            <person name="Haas B."/>
            <person name="Abouelleil A."/>
            <person name="Allen A.W."/>
            <person name="Alvarado L."/>
            <person name="Arachchi H.M."/>
            <person name="Berlin A.M."/>
            <person name="Chapman S.B."/>
            <person name="Gainer-Dewar J."/>
            <person name="Goldberg J."/>
            <person name="Griggs A."/>
            <person name="Gujja S."/>
            <person name="Hansen M."/>
            <person name="Howarth C."/>
            <person name="Imamovic A."/>
            <person name="Ireland A."/>
            <person name="Larimer J."/>
            <person name="McCowan C."/>
            <person name="Murphy C."/>
            <person name="Pearson M."/>
            <person name="Poon T.W."/>
            <person name="Priest M."/>
            <person name="Roberts A."/>
            <person name="Saif S."/>
            <person name="Shea T."/>
            <person name="Sisk P."/>
            <person name="Sykes S."/>
            <person name="Wortman J."/>
            <person name="Nusbaum C."/>
            <person name="Birren B."/>
        </authorList>
    </citation>
    <scope>NUCLEOTIDE SEQUENCE [LARGE SCALE GENOMIC DNA]</scope>
    <source>
        <strain evidence="9 10">CBS 101466</strain>
    </source>
</reference>
<evidence type="ECO:0000256" key="6">
    <source>
        <dbReference type="ARBA" id="ARBA00023242"/>
    </source>
</evidence>